<sequence>MVCGSKNLSIVSFTEISNYVLPVTSYQLRITNYELRITNYFLSNINSPNSLPH</sequence>
<reference evidence="2" key="1">
    <citation type="submission" date="2017-09" db="EMBL/GenBank/DDBJ databases">
        <title>Depth-based differentiation of microbial function through sediment-hosted aquifers and enrichment of novel symbionts in the deep terrestrial subsurface.</title>
        <authorList>
            <person name="Probst A.J."/>
            <person name="Ladd B."/>
            <person name="Jarett J.K."/>
            <person name="Geller-Mcgrath D.E."/>
            <person name="Sieber C.M.K."/>
            <person name="Emerson J.B."/>
            <person name="Anantharaman K."/>
            <person name="Thomas B.C."/>
            <person name="Malmstrom R."/>
            <person name="Stieglmeier M."/>
            <person name="Klingl A."/>
            <person name="Woyke T."/>
            <person name="Ryan C.M."/>
            <person name="Banfield J.F."/>
        </authorList>
    </citation>
    <scope>NUCLEOTIDE SEQUENCE [LARGE SCALE GENOMIC DNA]</scope>
</reference>
<protein>
    <submittedName>
        <fullName evidence="1">Alpha/beta hydrolase</fullName>
    </submittedName>
</protein>
<organism evidence="1 2">
    <name type="scientific">candidate division WWE3 bacterium CG_4_10_14_0_2_um_filter_41_14</name>
    <dbReference type="NCBI Taxonomy" id="1975072"/>
    <lineage>
        <taxon>Bacteria</taxon>
        <taxon>Katanobacteria</taxon>
    </lineage>
</organism>
<evidence type="ECO:0000313" key="2">
    <source>
        <dbReference type="Proteomes" id="UP000228920"/>
    </source>
</evidence>
<evidence type="ECO:0000313" key="1">
    <source>
        <dbReference type="EMBL" id="PIZ44174.1"/>
    </source>
</evidence>
<proteinExistence type="predicted"/>
<gene>
    <name evidence="1" type="ORF">COY32_06965</name>
</gene>
<dbReference type="AlphaFoldDB" id="A0A2M7TEQ0"/>
<comment type="caution">
    <text evidence="1">The sequence shown here is derived from an EMBL/GenBank/DDBJ whole genome shotgun (WGS) entry which is preliminary data.</text>
</comment>
<keyword evidence="1" id="KW-0378">Hydrolase</keyword>
<accession>A0A2M7TEQ0</accession>
<dbReference type="GO" id="GO:0016787">
    <property type="term" value="F:hydrolase activity"/>
    <property type="evidence" value="ECO:0007669"/>
    <property type="project" value="UniProtKB-KW"/>
</dbReference>
<dbReference type="EMBL" id="PFNL01000192">
    <property type="protein sequence ID" value="PIZ44174.1"/>
    <property type="molecule type" value="Genomic_DNA"/>
</dbReference>
<name>A0A2M7TEQ0_UNCKA</name>
<dbReference type="Proteomes" id="UP000228920">
    <property type="component" value="Unassembled WGS sequence"/>
</dbReference>